<reference evidence="8" key="1">
    <citation type="journal article" date="2021" name="Cell">
        <title>Tracing the genetic footprints of vertebrate landing in non-teleost ray-finned fishes.</title>
        <authorList>
            <person name="Bi X."/>
            <person name="Wang K."/>
            <person name="Yang L."/>
            <person name="Pan H."/>
            <person name="Jiang H."/>
            <person name="Wei Q."/>
            <person name="Fang M."/>
            <person name="Yu H."/>
            <person name="Zhu C."/>
            <person name="Cai Y."/>
            <person name="He Y."/>
            <person name="Gan X."/>
            <person name="Zeng H."/>
            <person name="Yu D."/>
            <person name="Zhu Y."/>
            <person name="Jiang H."/>
            <person name="Qiu Q."/>
            <person name="Yang H."/>
            <person name="Zhang Y.E."/>
            <person name="Wang W."/>
            <person name="Zhu M."/>
            <person name="He S."/>
            <person name="Zhang G."/>
        </authorList>
    </citation>
    <scope>NUCLEOTIDE SEQUENCE</scope>
    <source>
        <strain evidence="8">Bchr_001</strain>
    </source>
</reference>
<dbReference type="PANTHER" id="PTHR45690">
    <property type="entry name" value="NACHT, LRR AND PYD DOMAINS-CONTAINING PROTEIN 12"/>
    <property type="match status" value="1"/>
</dbReference>
<keyword evidence="3" id="KW-0677">Repeat</keyword>
<keyword evidence="5" id="KW-0395">Inflammatory response</keyword>
<evidence type="ECO:0000256" key="4">
    <source>
        <dbReference type="ARBA" id="ARBA00022843"/>
    </source>
</evidence>
<sequence length="500" mass="57860">MIEDDLYTDIVNGNANVLLIFDSFDEIQPTCQGEKIERVIYRILNKYELEKAKVIVSCRPSVEERELPDWADCRVEVRGFSEKSIYEYFKTTLEGQCICEEDVMLYEKNINVFSLCHVPQYAFIVMCYMLSEGRMKLQQKSSSVSTPSTVTELYVHIFRHCVGQHMLKVTHSGTGNVDVYIEQNKEEIMTLAKKGFDAILSKSVNLIDCQLKRMPCQSIKRCFLGSTSIDETLTSKETYFAFLHNTMQEFFAALWILENKNNFSDIFNRSLTAGESHLKYVIYFLCGLLTIKNSKLMACLFQDNPPDVLSGPLFNNIFELVQSTKEDIGGEERILFACQCLYEAQSTKACAQVLEAIKFEFCLEDEHIDPYQSRAVTYVVNEAIKETYSDLEMQDLRLFILGYKLLLECTESYRAWGKKKSNCCQHVLESEDQKNFLEMMEFEVYVSLHWYSETLRTLGRLIKQSVKKVDVILDSVFSRDSHESFICFVSECLEKMASVW</sequence>
<evidence type="ECO:0000256" key="1">
    <source>
        <dbReference type="ARBA" id="ARBA00004496"/>
    </source>
</evidence>
<dbReference type="InterPro" id="IPR007111">
    <property type="entry name" value="NACHT_NTPase"/>
</dbReference>
<dbReference type="InterPro" id="IPR041267">
    <property type="entry name" value="NLRP_HD2"/>
</dbReference>
<feature type="domain" description="NACHT" evidence="6">
    <location>
        <begin position="10"/>
        <end position="93"/>
    </location>
</feature>
<dbReference type="InterPro" id="IPR027417">
    <property type="entry name" value="P-loop_NTPase"/>
</dbReference>
<name>A0ABS2YRL4_POLSE</name>
<accession>A0ABS2YRL4</accession>
<dbReference type="InterPro" id="IPR050637">
    <property type="entry name" value="NLRP_innate_immun_reg"/>
</dbReference>
<comment type="caution">
    <text evidence="8">The sequence shown here is derived from an EMBL/GenBank/DDBJ whole genome shotgun (WGS) entry which is preliminary data.</text>
</comment>
<evidence type="ECO:0000259" key="6">
    <source>
        <dbReference type="Pfam" id="PF05729"/>
    </source>
</evidence>
<dbReference type="Gene3D" id="3.40.50.300">
    <property type="entry name" value="P-loop containing nucleotide triphosphate hydrolases"/>
    <property type="match status" value="1"/>
</dbReference>
<evidence type="ECO:0000313" key="9">
    <source>
        <dbReference type="Proteomes" id="UP001166052"/>
    </source>
</evidence>
<evidence type="ECO:0000256" key="5">
    <source>
        <dbReference type="ARBA" id="ARBA00023198"/>
    </source>
</evidence>
<evidence type="ECO:0000313" key="8">
    <source>
        <dbReference type="EMBL" id="MBN3289411.1"/>
    </source>
</evidence>
<keyword evidence="4" id="KW-0832">Ubl conjugation</keyword>
<evidence type="ECO:0000259" key="7">
    <source>
        <dbReference type="Pfam" id="PF17776"/>
    </source>
</evidence>
<evidence type="ECO:0000256" key="3">
    <source>
        <dbReference type="ARBA" id="ARBA00022737"/>
    </source>
</evidence>
<dbReference type="Proteomes" id="UP001166052">
    <property type="component" value="Unassembled WGS sequence"/>
</dbReference>
<dbReference type="Pfam" id="PF17776">
    <property type="entry name" value="NLRC4_HD2"/>
    <property type="match status" value="1"/>
</dbReference>
<feature type="domain" description="NACHT LRR and PYD" evidence="7">
    <location>
        <begin position="244"/>
        <end position="348"/>
    </location>
</feature>
<organism evidence="8 9">
    <name type="scientific">Polypterus senegalus</name>
    <name type="common">Senegal bichir</name>
    <dbReference type="NCBI Taxonomy" id="55291"/>
    <lineage>
        <taxon>Eukaryota</taxon>
        <taxon>Metazoa</taxon>
        <taxon>Chordata</taxon>
        <taxon>Craniata</taxon>
        <taxon>Vertebrata</taxon>
        <taxon>Euteleostomi</taxon>
        <taxon>Actinopterygii</taxon>
        <taxon>Polypteriformes</taxon>
        <taxon>Polypteridae</taxon>
        <taxon>Polypterus</taxon>
    </lineage>
</organism>
<proteinExistence type="predicted"/>
<evidence type="ECO:0000256" key="2">
    <source>
        <dbReference type="ARBA" id="ARBA00022490"/>
    </source>
</evidence>
<dbReference type="EMBL" id="JAAWVN010002390">
    <property type="protein sequence ID" value="MBN3289411.1"/>
    <property type="molecule type" value="Genomic_DNA"/>
</dbReference>
<gene>
    <name evidence="8" type="primary">Nlrp3_8</name>
    <name evidence="8" type="ORF">GTO92_0021335</name>
</gene>
<keyword evidence="2" id="KW-0963">Cytoplasm</keyword>
<feature type="non-terminal residue" evidence="8">
    <location>
        <position position="1"/>
    </location>
</feature>
<keyword evidence="9" id="KW-1185">Reference proteome</keyword>
<dbReference type="Pfam" id="PF05729">
    <property type="entry name" value="NACHT"/>
    <property type="match status" value="1"/>
</dbReference>
<protein>
    <submittedName>
        <fullName evidence="8">NLRP3 protein</fullName>
    </submittedName>
</protein>
<feature type="non-terminal residue" evidence="8">
    <location>
        <position position="500"/>
    </location>
</feature>
<dbReference type="PANTHER" id="PTHR45690:SF19">
    <property type="entry name" value="NACHT, LRR AND PYD DOMAINS-CONTAINING PROTEIN 3"/>
    <property type="match status" value="1"/>
</dbReference>
<comment type="subcellular location">
    <subcellularLocation>
        <location evidence="1">Cytoplasm</location>
    </subcellularLocation>
</comment>